<dbReference type="GO" id="GO:0003700">
    <property type="term" value="F:DNA-binding transcription factor activity"/>
    <property type="evidence" value="ECO:0007669"/>
    <property type="project" value="TreeGrafter"/>
</dbReference>
<dbReference type="Gene3D" id="1.10.357.10">
    <property type="entry name" value="Tetracycline Repressor, domain 2"/>
    <property type="match status" value="1"/>
</dbReference>
<sequence length="224" mass="24487">MQPSVASATPQTRKAPITVERIIDAALHIVATQGHDALTMRSVADALGTGPASLYAHVVNKADIDELLIGRLWSEVVLPQPEASEWREQIFSVCVQIRDQYLKYPGIASAALATASTNLDTLRVAEGMLAIVLAGGVDPQRAAWAIDALSLYVAAYTLEISLVHQRQQDKDENWVVSREELISRFTALPADKFPQTRRYAAELTGGSGHDRFDFTLHLIIDNLG</sequence>
<evidence type="ECO:0000256" key="3">
    <source>
        <dbReference type="ARBA" id="ARBA00023163"/>
    </source>
</evidence>
<keyword evidence="7" id="KW-1185">Reference proteome</keyword>
<dbReference type="SUPFAM" id="SSF48498">
    <property type="entry name" value="Tetracyclin repressor-like, C-terminal domain"/>
    <property type="match status" value="1"/>
</dbReference>
<dbReference type="HOGENOM" id="CLU_069543_5_0_11"/>
<evidence type="ECO:0000259" key="5">
    <source>
        <dbReference type="PROSITE" id="PS50977"/>
    </source>
</evidence>
<accession>D5P640</accession>
<dbReference type="PROSITE" id="PS50977">
    <property type="entry name" value="HTH_TETR_2"/>
    <property type="match status" value="1"/>
</dbReference>
<dbReference type="PANTHER" id="PTHR30055">
    <property type="entry name" value="HTH-TYPE TRANSCRIPTIONAL REGULATOR RUTR"/>
    <property type="match status" value="1"/>
</dbReference>
<dbReference type="Pfam" id="PF02909">
    <property type="entry name" value="TetR_C_1"/>
    <property type="match status" value="1"/>
</dbReference>
<evidence type="ECO:0000256" key="4">
    <source>
        <dbReference type="PROSITE-ProRule" id="PRU00335"/>
    </source>
</evidence>
<dbReference type="eggNOG" id="COG1309">
    <property type="taxonomic scope" value="Bacteria"/>
</dbReference>
<evidence type="ECO:0000313" key="6">
    <source>
        <dbReference type="EMBL" id="EFG78450.1"/>
    </source>
</evidence>
<dbReference type="SUPFAM" id="SSF46689">
    <property type="entry name" value="Homeodomain-like"/>
    <property type="match status" value="1"/>
</dbReference>
<dbReference type="InterPro" id="IPR004111">
    <property type="entry name" value="Repressor_TetR_C"/>
</dbReference>
<dbReference type="EMBL" id="ADNV01000119">
    <property type="protein sequence ID" value="EFG78450.1"/>
    <property type="molecule type" value="Genomic_DNA"/>
</dbReference>
<proteinExistence type="predicted"/>
<dbReference type="PANTHER" id="PTHR30055:SF151">
    <property type="entry name" value="TRANSCRIPTIONAL REGULATORY PROTEIN"/>
    <property type="match status" value="1"/>
</dbReference>
<name>D5P640_9MYCO</name>
<dbReference type="GO" id="GO:0045892">
    <property type="term" value="P:negative regulation of DNA-templated transcription"/>
    <property type="evidence" value="ECO:0007669"/>
    <property type="project" value="InterPro"/>
</dbReference>
<dbReference type="InterPro" id="IPR050109">
    <property type="entry name" value="HTH-type_TetR-like_transc_reg"/>
</dbReference>
<gene>
    <name evidence="6" type="ORF">HMPREF0591_1634</name>
</gene>
<dbReference type="Pfam" id="PF00440">
    <property type="entry name" value="TetR_N"/>
    <property type="match status" value="1"/>
</dbReference>
<protein>
    <submittedName>
        <fullName evidence="6">Transcriptional regulator, TetR family</fullName>
    </submittedName>
</protein>
<keyword evidence="3" id="KW-0804">Transcription</keyword>
<organism evidence="6 7">
    <name type="scientific">Mycobacterium parascrofulaceum ATCC BAA-614</name>
    <dbReference type="NCBI Taxonomy" id="525368"/>
    <lineage>
        <taxon>Bacteria</taxon>
        <taxon>Bacillati</taxon>
        <taxon>Actinomycetota</taxon>
        <taxon>Actinomycetes</taxon>
        <taxon>Mycobacteriales</taxon>
        <taxon>Mycobacteriaceae</taxon>
        <taxon>Mycobacterium</taxon>
        <taxon>Mycobacterium simiae complex</taxon>
    </lineage>
</organism>
<keyword evidence="2 4" id="KW-0238">DNA-binding</keyword>
<dbReference type="GO" id="GO:0000976">
    <property type="term" value="F:transcription cis-regulatory region binding"/>
    <property type="evidence" value="ECO:0007669"/>
    <property type="project" value="TreeGrafter"/>
</dbReference>
<reference evidence="6 7" key="1">
    <citation type="submission" date="2010-04" db="EMBL/GenBank/DDBJ databases">
        <authorList>
            <person name="Muzny D."/>
            <person name="Qin X."/>
            <person name="Deng J."/>
            <person name="Jiang H."/>
            <person name="Liu Y."/>
            <person name="Qu J."/>
            <person name="Song X.-Z."/>
            <person name="Zhang L."/>
            <person name="Thornton R."/>
            <person name="Coyle M."/>
            <person name="Francisco L."/>
            <person name="Jackson L."/>
            <person name="Javaid M."/>
            <person name="Korchina V."/>
            <person name="Kovar C."/>
            <person name="Mata R."/>
            <person name="Mathew T."/>
            <person name="Ngo R."/>
            <person name="Nguyen L."/>
            <person name="Nguyen N."/>
            <person name="Okwuonu G."/>
            <person name="Ongeri F."/>
            <person name="Pham C."/>
            <person name="Simmons D."/>
            <person name="Wilczek-Boney K."/>
            <person name="Hale W."/>
            <person name="Jakkamsetti A."/>
            <person name="Pham P."/>
            <person name="Ruth R."/>
            <person name="San Lucas F."/>
            <person name="Warren J."/>
            <person name="Zhang J."/>
            <person name="Zhao Z."/>
            <person name="Zhou C."/>
            <person name="Zhu D."/>
            <person name="Lee S."/>
            <person name="Bess C."/>
            <person name="Blankenburg K."/>
            <person name="Forbes L."/>
            <person name="Fu Q."/>
            <person name="Gubbala S."/>
            <person name="Hirani K."/>
            <person name="Jayaseelan J.C."/>
            <person name="Lara F."/>
            <person name="Munidasa M."/>
            <person name="Palculict T."/>
            <person name="Patil S."/>
            <person name="Pu L.-L."/>
            <person name="Saada N."/>
            <person name="Tang L."/>
            <person name="Weissenberger G."/>
            <person name="Zhu Y."/>
            <person name="Hemphill L."/>
            <person name="Shang Y."/>
            <person name="Youmans B."/>
            <person name="Ayvaz T."/>
            <person name="Ross M."/>
            <person name="Santibanez J."/>
            <person name="Aqrawi P."/>
            <person name="Gross S."/>
            <person name="Joshi V."/>
            <person name="Fowler G."/>
            <person name="Nazareth L."/>
            <person name="Reid J."/>
            <person name="Worley K."/>
            <person name="Petrosino J."/>
            <person name="Highlander S."/>
            <person name="Gibbs R."/>
        </authorList>
    </citation>
    <scope>NUCLEOTIDE SEQUENCE [LARGE SCALE GENOMIC DNA]</scope>
    <source>
        <strain evidence="6 7">ATCC BAA-614</strain>
    </source>
</reference>
<feature type="DNA-binding region" description="H-T-H motif" evidence="4">
    <location>
        <begin position="39"/>
        <end position="58"/>
    </location>
</feature>
<keyword evidence="1" id="KW-0805">Transcription regulation</keyword>
<dbReference type="InterPro" id="IPR001647">
    <property type="entry name" value="HTH_TetR"/>
</dbReference>
<dbReference type="Proteomes" id="UP000003653">
    <property type="component" value="Unassembled WGS sequence"/>
</dbReference>
<comment type="caution">
    <text evidence="6">The sequence shown here is derived from an EMBL/GenBank/DDBJ whole genome shotgun (WGS) entry which is preliminary data.</text>
</comment>
<dbReference type="InterPro" id="IPR009057">
    <property type="entry name" value="Homeodomain-like_sf"/>
</dbReference>
<evidence type="ECO:0000256" key="2">
    <source>
        <dbReference type="ARBA" id="ARBA00023125"/>
    </source>
</evidence>
<evidence type="ECO:0000256" key="1">
    <source>
        <dbReference type="ARBA" id="ARBA00023015"/>
    </source>
</evidence>
<dbReference type="AlphaFoldDB" id="D5P640"/>
<dbReference type="InterPro" id="IPR036271">
    <property type="entry name" value="Tet_transcr_reg_TetR-rel_C_sf"/>
</dbReference>
<feature type="domain" description="HTH tetR-type" evidence="5">
    <location>
        <begin position="16"/>
        <end position="76"/>
    </location>
</feature>
<evidence type="ECO:0000313" key="7">
    <source>
        <dbReference type="Proteomes" id="UP000003653"/>
    </source>
</evidence>